<dbReference type="CDD" id="cd03364">
    <property type="entry name" value="TOPRIM_DnaG_primases"/>
    <property type="match status" value="1"/>
</dbReference>
<evidence type="ECO:0000259" key="15">
    <source>
        <dbReference type="PROSITE" id="PS50880"/>
    </source>
</evidence>
<evidence type="ECO:0000256" key="3">
    <source>
        <dbReference type="ARBA" id="ARBA00022679"/>
    </source>
</evidence>
<evidence type="ECO:0000256" key="7">
    <source>
        <dbReference type="ARBA" id="ARBA00022771"/>
    </source>
</evidence>
<evidence type="ECO:0000256" key="14">
    <source>
        <dbReference type="PIRSR" id="PIRSR002811-1"/>
    </source>
</evidence>
<dbReference type="InterPro" id="IPR050219">
    <property type="entry name" value="DnaG_primase"/>
</dbReference>
<sequence length="614" mass="69416">MSSPVEEIKSRLDIVDIIGGYLRLQKAGINFKGLCPFHGEKTPSFFVSPERQTWHCFGCGKGGDMFAFIMEMDGLEFVDALRILAQRAGVELRRQDDNFKSDRGRIEEANELATQFFETQLERSTQGDEARKYLADRGLTEETIKKFRLGFIPQNRDALLRFLFNKGFSYEEIVKAGLAIQRQTENGANVIYDRFRGRIIFPIFDTHGRILGFTGRIFGTEHSEQEPKYLNTPETSVFDKGKILYGLNFARTAIRNENAAVLVEGQMDLIMSHQAGVLNAVATSGTALTAHHLKTIKRYTDTLIVAFDSDKAGEAAAKRGIDLALEEDLMVRVAPIVGGKDPADLVKEAPELWLDLVKNNTQPIIGYFIDRACSANDVDSPEGKRKISSYILPLIVRVANNIEQAHWIQELAQRLNIKEEVVWEEMRKITPATKIQQPKVKDVSKVQTQEQQISSRRLQLEEYLLTLLLRAAAEDRRWPLDEALQNEIHNYFVNSISRSIVLLLVNSLLKEEINDITVAMRSELAQEHAAVFDALAIKSSLLDLETLILEEEAEKCLREIRLLGLHERLDALSTELAFAERTGDSARLSQIENDFKNISEELNHVMGLVKANIK</sequence>
<feature type="zinc finger region" description="CHC2-type" evidence="12 14">
    <location>
        <begin position="35"/>
        <end position="59"/>
    </location>
</feature>
<dbReference type="Proteomes" id="UP000176951">
    <property type="component" value="Unassembled WGS sequence"/>
</dbReference>
<evidence type="ECO:0000313" key="16">
    <source>
        <dbReference type="EMBL" id="OHA51866.1"/>
    </source>
</evidence>
<dbReference type="SMART" id="SM00493">
    <property type="entry name" value="TOPRIM"/>
    <property type="match status" value="1"/>
</dbReference>
<keyword evidence="9" id="KW-0460">Magnesium</keyword>
<keyword evidence="10 12" id="KW-0238">DNA-binding</keyword>
<dbReference type="GO" id="GO:0003677">
    <property type="term" value="F:DNA binding"/>
    <property type="evidence" value="ECO:0007669"/>
    <property type="project" value="UniProtKB-KW"/>
</dbReference>
<keyword evidence="8 12" id="KW-0862">Zinc</keyword>
<keyword evidence="2 12" id="KW-0639">Primosome</keyword>
<keyword evidence="5 12" id="KW-0235">DNA replication</keyword>
<name>A0A1G2PU36_9BACT</name>
<keyword evidence="1 12" id="KW-0240">DNA-directed RNA polymerase</keyword>
<keyword evidence="6 12" id="KW-0479">Metal-binding</keyword>
<comment type="subunit">
    <text evidence="12">Monomer. Interacts with DnaB.</text>
</comment>
<dbReference type="EMBL" id="MHSW01000017">
    <property type="protein sequence ID" value="OHA51866.1"/>
    <property type="molecule type" value="Genomic_DNA"/>
</dbReference>
<dbReference type="Pfam" id="PF10410">
    <property type="entry name" value="DnaB_bind"/>
    <property type="match status" value="1"/>
</dbReference>
<keyword evidence="7 12" id="KW-0863">Zinc-finger</keyword>
<dbReference type="Pfam" id="PF01807">
    <property type="entry name" value="Zn_ribbon_DnaG"/>
    <property type="match status" value="1"/>
</dbReference>
<dbReference type="PROSITE" id="PS50880">
    <property type="entry name" value="TOPRIM"/>
    <property type="match status" value="1"/>
</dbReference>
<evidence type="ECO:0000256" key="10">
    <source>
        <dbReference type="ARBA" id="ARBA00023125"/>
    </source>
</evidence>
<evidence type="ECO:0000256" key="4">
    <source>
        <dbReference type="ARBA" id="ARBA00022695"/>
    </source>
</evidence>
<keyword evidence="4 12" id="KW-0548">Nucleotidyltransferase</keyword>
<organism evidence="16 17">
    <name type="scientific">Candidatus Terrybacteria bacterium RIFCSPLOWO2_01_FULL_40_23</name>
    <dbReference type="NCBI Taxonomy" id="1802366"/>
    <lineage>
        <taxon>Bacteria</taxon>
        <taxon>Candidatus Terryibacteriota</taxon>
    </lineage>
</organism>
<dbReference type="FunFam" id="3.90.580.10:FF:000001">
    <property type="entry name" value="DNA primase"/>
    <property type="match status" value="1"/>
</dbReference>
<dbReference type="InterPro" id="IPR006295">
    <property type="entry name" value="DNA_primase_DnaG"/>
</dbReference>
<evidence type="ECO:0000256" key="8">
    <source>
        <dbReference type="ARBA" id="ARBA00022833"/>
    </source>
</evidence>
<evidence type="ECO:0000256" key="11">
    <source>
        <dbReference type="ARBA" id="ARBA00023163"/>
    </source>
</evidence>
<dbReference type="InterPro" id="IPR006171">
    <property type="entry name" value="TOPRIM_dom"/>
</dbReference>
<dbReference type="Gene3D" id="3.90.980.10">
    <property type="entry name" value="DNA primase, catalytic core, N-terminal domain"/>
    <property type="match status" value="1"/>
</dbReference>
<dbReference type="PIRSF" id="PIRSF002811">
    <property type="entry name" value="DnaG"/>
    <property type="match status" value="1"/>
</dbReference>
<dbReference type="Pfam" id="PF08275">
    <property type="entry name" value="DNAG_N"/>
    <property type="match status" value="1"/>
</dbReference>
<evidence type="ECO:0000256" key="13">
    <source>
        <dbReference type="PIRNR" id="PIRNR002811"/>
    </source>
</evidence>
<reference evidence="16 17" key="1">
    <citation type="journal article" date="2016" name="Nat. Commun.">
        <title>Thousands of microbial genomes shed light on interconnected biogeochemical processes in an aquifer system.</title>
        <authorList>
            <person name="Anantharaman K."/>
            <person name="Brown C.T."/>
            <person name="Hug L.A."/>
            <person name="Sharon I."/>
            <person name="Castelle C.J."/>
            <person name="Probst A.J."/>
            <person name="Thomas B.C."/>
            <person name="Singh A."/>
            <person name="Wilkins M.J."/>
            <person name="Karaoz U."/>
            <person name="Brodie E.L."/>
            <person name="Williams K.H."/>
            <person name="Hubbard S.S."/>
            <person name="Banfield J.F."/>
        </authorList>
    </citation>
    <scope>NUCLEOTIDE SEQUENCE [LARGE SCALE GENOMIC DNA]</scope>
</reference>
<evidence type="ECO:0000313" key="17">
    <source>
        <dbReference type="Proteomes" id="UP000176951"/>
    </source>
</evidence>
<dbReference type="SUPFAM" id="SSF57783">
    <property type="entry name" value="Zinc beta-ribbon"/>
    <property type="match status" value="1"/>
</dbReference>
<gene>
    <name evidence="12" type="primary">dnaG</name>
    <name evidence="16" type="ORF">A3A97_03055</name>
</gene>
<dbReference type="Pfam" id="PF13155">
    <property type="entry name" value="Toprim_2"/>
    <property type="match status" value="1"/>
</dbReference>
<dbReference type="Gene3D" id="3.90.580.10">
    <property type="entry name" value="Zinc finger, CHC2-type domain"/>
    <property type="match status" value="1"/>
</dbReference>
<comment type="caution">
    <text evidence="16">The sequence shown here is derived from an EMBL/GenBank/DDBJ whole genome shotgun (WGS) entry which is preliminary data.</text>
</comment>
<dbReference type="PANTHER" id="PTHR30313:SF2">
    <property type="entry name" value="DNA PRIMASE"/>
    <property type="match status" value="1"/>
</dbReference>
<dbReference type="AlphaFoldDB" id="A0A1G2PU36"/>
<dbReference type="SUPFAM" id="SSF56731">
    <property type="entry name" value="DNA primase core"/>
    <property type="match status" value="1"/>
</dbReference>
<dbReference type="InterPro" id="IPR037068">
    <property type="entry name" value="DNA_primase_core_N_sf"/>
</dbReference>
<dbReference type="EC" id="2.7.7.101" evidence="12"/>
<keyword evidence="11 12" id="KW-0804">Transcription</keyword>
<dbReference type="GO" id="GO:0008270">
    <property type="term" value="F:zinc ion binding"/>
    <property type="evidence" value="ECO:0007669"/>
    <property type="project" value="UniProtKB-UniRule"/>
</dbReference>
<feature type="domain" description="Toprim" evidence="15">
    <location>
        <begin position="258"/>
        <end position="337"/>
    </location>
</feature>
<comment type="catalytic activity">
    <reaction evidence="12">
        <text>ssDNA + n NTP = ssDNA/pppN(pN)n-1 hybrid + (n-1) diphosphate.</text>
        <dbReference type="EC" id="2.7.7.101"/>
    </reaction>
</comment>
<comment type="function">
    <text evidence="12 13">RNA polymerase that catalyzes the synthesis of short RNA molecules used as primers for DNA polymerase during DNA replication.</text>
</comment>
<accession>A0A1G2PU36</accession>
<evidence type="ECO:0000256" key="6">
    <source>
        <dbReference type="ARBA" id="ARBA00022723"/>
    </source>
</evidence>
<dbReference type="NCBIfam" id="TIGR01391">
    <property type="entry name" value="dnaG"/>
    <property type="match status" value="1"/>
</dbReference>
<dbReference type="GO" id="GO:1990077">
    <property type="term" value="C:primosome complex"/>
    <property type="evidence" value="ECO:0007669"/>
    <property type="project" value="UniProtKB-KW"/>
</dbReference>
<dbReference type="GO" id="GO:0003899">
    <property type="term" value="F:DNA-directed RNA polymerase activity"/>
    <property type="evidence" value="ECO:0007669"/>
    <property type="project" value="UniProtKB-UniRule"/>
</dbReference>
<comment type="domain">
    <text evidence="12">Contains an N-terminal zinc-binding domain, a central core domain that contains the primase activity, and a C-terminal DnaB-binding domain.</text>
</comment>
<keyword evidence="3 12" id="KW-0808">Transferase</keyword>
<dbReference type="Gene3D" id="3.40.1360.10">
    <property type="match status" value="1"/>
</dbReference>
<protein>
    <recommendedName>
        <fullName evidence="12 13">DNA primase</fullName>
        <ecNumber evidence="12">2.7.7.101</ecNumber>
    </recommendedName>
</protein>
<dbReference type="GO" id="GO:0005737">
    <property type="term" value="C:cytoplasm"/>
    <property type="evidence" value="ECO:0007669"/>
    <property type="project" value="TreeGrafter"/>
</dbReference>
<dbReference type="InterPro" id="IPR030846">
    <property type="entry name" value="DnaG_bac"/>
</dbReference>
<dbReference type="PANTHER" id="PTHR30313">
    <property type="entry name" value="DNA PRIMASE"/>
    <property type="match status" value="1"/>
</dbReference>
<dbReference type="InterPro" id="IPR019475">
    <property type="entry name" value="DNA_primase_DnaB-bd"/>
</dbReference>
<dbReference type="InterPro" id="IPR013264">
    <property type="entry name" value="DNAG_N"/>
</dbReference>
<dbReference type="FunFam" id="3.90.980.10:FF:000001">
    <property type="entry name" value="DNA primase"/>
    <property type="match status" value="1"/>
</dbReference>
<dbReference type="InterPro" id="IPR036977">
    <property type="entry name" value="DNA_primase_Znf_CHC2"/>
</dbReference>
<proteinExistence type="inferred from homology"/>
<comment type="similarity">
    <text evidence="12 13">Belongs to the DnaG primase family.</text>
</comment>
<dbReference type="GO" id="GO:0006269">
    <property type="term" value="P:DNA replication, synthesis of primer"/>
    <property type="evidence" value="ECO:0007669"/>
    <property type="project" value="UniProtKB-UniRule"/>
</dbReference>
<comment type="cofactor">
    <cofactor evidence="12 13 14">
        <name>Zn(2+)</name>
        <dbReference type="ChEBI" id="CHEBI:29105"/>
    </cofactor>
    <text evidence="12 13 14">Binds 1 zinc ion per monomer.</text>
</comment>
<dbReference type="InterPro" id="IPR034151">
    <property type="entry name" value="TOPRIM_DnaG_bac"/>
</dbReference>
<evidence type="ECO:0000256" key="5">
    <source>
        <dbReference type="ARBA" id="ARBA00022705"/>
    </source>
</evidence>
<evidence type="ECO:0000256" key="12">
    <source>
        <dbReference type="HAMAP-Rule" id="MF_00974"/>
    </source>
</evidence>
<dbReference type="InterPro" id="IPR002694">
    <property type="entry name" value="Znf_CHC2"/>
</dbReference>
<dbReference type="SMART" id="SM00400">
    <property type="entry name" value="ZnF_CHCC"/>
    <property type="match status" value="1"/>
</dbReference>
<dbReference type="HAMAP" id="MF_00974">
    <property type="entry name" value="DNA_primase_DnaG"/>
    <property type="match status" value="1"/>
</dbReference>
<evidence type="ECO:0000256" key="1">
    <source>
        <dbReference type="ARBA" id="ARBA00022478"/>
    </source>
</evidence>
<evidence type="ECO:0000256" key="2">
    <source>
        <dbReference type="ARBA" id="ARBA00022515"/>
    </source>
</evidence>
<evidence type="ECO:0000256" key="9">
    <source>
        <dbReference type="ARBA" id="ARBA00022842"/>
    </source>
</evidence>
<dbReference type="GO" id="GO:0000428">
    <property type="term" value="C:DNA-directed RNA polymerase complex"/>
    <property type="evidence" value="ECO:0007669"/>
    <property type="project" value="UniProtKB-KW"/>
</dbReference>